<evidence type="ECO:0000256" key="3">
    <source>
        <dbReference type="ARBA" id="ARBA00012513"/>
    </source>
</evidence>
<dbReference type="EC" id="2.7.11.1" evidence="3"/>
<dbReference type="PANTHER" id="PTHR37171:SF1">
    <property type="entry name" value="SERINE_THREONINE-PROTEIN KINASE YRZF-RELATED"/>
    <property type="match status" value="1"/>
</dbReference>
<evidence type="ECO:0000313" key="13">
    <source>
        <dbReference type="Proteomes" id="UP001163105"/>
    </source>
</evidence>
<feature type="compositionally biased region" description="Basic and acidic residues" evidence="10">
    <location>
        <begin position="464"/>
        <end position="474"/>
    </location>
</feature>
<keyword evidence="13" id="KW-1185">Reference proteome</keyword>
<evidence type="ECO:0000256" key="9">
    <source>
        <dbReference type="ARBA" id="ARBA00048679"/>
    </source>
</evidence>
<dbReference type="AlphaFoldDB" id="A0AB34FFP6"/>
<evidence type="ECO:0000256" key="1">
    <source>
        <dbReference type="ARBA" id="ARBA00003747"/>
    </source>
</evidence>
<comment type="caution">
    <text evidence="12">The sequence shown here is derived from an EMBL/GenBank/DDBJ whole genome shotgun (WGS) entry which is preliminary data.</text>
</comment>
<dbReference type="GO" id="GO:0004674">
    <property type="term" value="F:protein serine/threonine kinase activity"/>
    <property type="evidence" value="ECO:0007669"/>
    <property type="project" value="UniProtKB-EC"/>
</dbReference>
<organism evidence="12 13">
    <name type="scientific">Purpureocillium lavendulum</name>
    <dbReference type="NCBI Taxonomy" id="1247861"/>
    <lineage>
        <taxon>Eukaryota</taxon>
        <taxon>Fungi</taxon>
        <taxon>Dikarya</taxon>
        <taxon>Ascomycota</taxon>
        <taxon>Pezizomycotina</taxon>
        <taxon>Sordariomycetes</taxon>
        <taxon>Hypocreomycetidae</taxon>
        <taxon>Hypocreales</taxon>
        <taxon>Ophiocordycipitaceae</taxon>
        <taxon>Purpureocillium</taxon>
    </lineage>
</organism>
<dbReference type="InterPro" id="IPR052396">
    <property type="entry name" value="Meiotic_Drive_Suppr_Kinase"/>
</dbReference>
<dbReference type="InterPro" id="IPR011009">
    <property type="entry name" value="Kinase-like_dom_sf"/>
</dbReference>
<feature type="region of interest" description="Disordered" evidence="10">
    <location>
        <begin position="780"/>
        <end position="799"/>
    </location>
</feature>
<dbReference type="SUPFAM" id="SSF56112">
    <property type="entry name" value="Protein kinase-like (PK-like)"/>
    <property type="match status" value="1"/>
</dbReference>
<sequence>MNKVEELERRLREAEERVEEAERERQKERDRAEKEQQRAEEAERERQYERDRAEKEQHRADEAERDRQHERDRAEKEQQRAEEAEIQTRLTTFDEYIAACHRHVSCQFTVERDHRLTSRGSTTSPRDKLLPTSLESWPDFLELQRSVFDTLYGCLPPDNRVFESQNFLIGLGRRVAQRPIADEKTLEYFMHNSVEDPVRAIMDQFRQIDEVRDTFDVGNGIVFENHPHAISDVAEEVDSWDASTPPQTPDHRRDLHKLRPDQICIYRSGSDATPEQRAMIFVSEYKAPHKLTAPYLRAGLRPMSIYKEVVNRKTIPTSVDADGRFQYHAERLTASALTQTYHYMIEGGLEYGLLTTGEATVFLNVDWAKPETLYYHLAEPGPEVLAHPEHVQSSSAVGQYLAFSLMALGGPGQRVQHGQDERDRAMGGLCRWAEDFETTLRSIPENERVTSDSASSWAPMTYEDFDRSPVTDRGRRPRRGRRGGEHKKIATRRDQSESSDDGSGHHPPDTPSPSERRERQRRSDANVPRRSQRILAHRTGRGTNEEVERQYCTQACLLGLVRGGALDPRCPNAEYHGGRRACAGTPHPISHGTWLRLLSDQLRQTLDDGITKLGKHGARGVLFKVTLLLYRYTFVCKGTVQAFIRDLEHEASVYKRLERVQGINVPVFLGSVDLRPLKRTYYYDHRVYIVHMTFLSWGGDTVDEAVDASGSPKTTLEANALASLRAIHKEGVVHRDVRSANMLVNSETNGVMMIDFERAKLVEQARRPLAHLVPNKRRLEWDTTGSEKDKARKRQGMKSRDFAEDNLMARTAFLEMGIC</sequence>
<dbReference type="PROSITE" id="PS50011">
    <property type="entry name" value="PROTEIN_KINASE_DOM"/>
    <property type="match status" value="1"/>
</dbReference>
<dbReference type="InterPro" id="IPR008266">
    <property type="entry name" value="Tyr_kinase_AS"/>
</dbReference>
<gene>
    <name evidence="12" type="ORF">O9K51_09492</name>
</gene>
<evidence type="ECO:0000313" key="12">
    <source>
        <dbReference type="EMBL" id="KAJ6438070.1"/>
    </source>
</evidence>
<dbReference type="GO" id="GO:0005524">
    <property type="term" value="F:ATP binding"/>
    <property type="evidence" value="ECO:0007669"/>
    <property type="project" value="InterPro"/>
</dbReference>
<feature type="region of interest" description="Disordered" evidence="10">
    <location>
        <begin position="443"/>
        <end position="546"/>
    </location>
</feature>
<feature type="domain" description="Protein kinase" evidence="11">
    <location>
        <begin position="608"/>
        <end position="819"/>
    </location>
</feature>
<feature type="compositionally biased region" description="Basic residues" evidence="10">
    <location>
        <begin position="530"/>
        <end position="540"/>
    </location>
</feature>
<comment type="catalytic activity">
    <reaction evidence="9">
        <text>L-seryl-[protein] + ATP = O-phospho-L-seryl-[protein] + ADP + H(+)</text>
        <dbReference type="Rhea" id="RHEA:17989"/>
        <dbReference type="Rhea" id="RHEA-COMP:9863"/>
        <dbReference type="Rhea" id="RHEA-COMP:11604"/>
        <dbReference type="ChEBI" id="CHEBI:15378"/>
        <dbReference type="ChEBI" id="CHEBI:29999"/>
        <dbReference type="ChEBI" id="CHEBI:30616"/>
        <dbReference type="ChEBI" id="CHEBI:83421"/>
        <dbReference type="ChEBI" id="CHEBI:456216"/>
        <dbReference type="EC" id="2.7.11.1"/>
    </reaction>
</comment>
<evidence type="ECO:0000256" key="8">
    <source>
        <dbReference type="ARBA" id="ARBA00047899"/>
    </source>
</evidence>
<feature type="compositionally biased region" description="Basic and acidic residues" evidence="10">
    <location>
        <begin position="1"/>
        <end position="83"/>
    </location>
</feature>
<feature type="compositionally biased region" description="Basic and acidic residues" evidence="10">
    <location>
        <begin position="780"/>
        <end position="790"/>
    </location>
</feature>
<evidence type="ECO:0000256" key="7">
    <source>
        <dbReference type="ARBA" id="ARBA00033194"/>
    </source>
</evidence>
<feature type="region of interest" description="Disordered" evidence="10">
    <location>
        <begin position="1"/>
        <end position="84"/>
    </location>
</feature>
<reference evidence="12" key="1">
    <citation type="submission" date="2023-01" db="EMBL/GenBank/DDBJ databases">
        <title>The growth and conidiation of Purpureocillium lavendulum are regulated by nitrogen source and histone H3K14 acetylation.</title>
        <authorList>
            <person name="Tang P."/>
            <person name="Han J."/>
            <person name="Zhang C."/>
            <person name="Tang P."/>
            <person name="Qi F."/>
            <person name="Zhang K."/>
            <person name="Liang L."/>
        </authorList>
    </citation>
    <scope>NUCLEOTIDE SEQUENCE</scope>
    <source>
        <strain evidence="12">YMF1.00683</strain>
    </source>
</reference>
<dbReference type="Proteomes" id="UP001163105">
    <property type="component" value="Unassembled WGS sequence"/>
</dbReference>
<protein>
    <recommendedName>
        <fullName evidence="5">EKC/KEOPS complex subunit BUD32</fullName>
        <ecNumber evidence="3">2.7.11.1</ecNumber>
    </recommendedName>
    <alternativeName>
        <fullName evidence="6 7">Atypical Serine/threonine protein kinase BUD32</fullName>
    </alternativeName>
    <alternativeName>
        <fullName evidence="4">EKC/KEOPS complex subunit bud32</fullName>
    </alternativeName>
</protein>
<dbReference type="PANTHER" id="PTHR37171">
    <property type="entry name" value="SERINE/THREONINE-PROTEIN KINASE YRZF-RELATED"/>
    <property type="match status" value="1"/>
</dbReference>
<evidence type="ECO:0000259" key="11">
    <source>
        <dbReference type="PROSITE" id="PS50011"/>
    </source>
</evidence>
<comment type="function">
    <text evidence="1">Component of the EKC/KEOPS complex that is required for the formation of a threonylcarbamoyl group on adenosine at position 37 (t(6)A37) in tRNAs that read codons beginning with adenine. The complex is probably involved in the transfer of the threonylcarbamoyl moiety of threonylcarbamoyl-AMP (TC-AMP) to the N6 group of A37. BUD32 has ATPase activity in the context of the EKC/KEOPS complex and likely plays a supporting role to the catalytic subunit KAE1. The EKC/KEOPS complex also promotes both telomere uncapping and telomere elongation. The complex is required for efficient recruitment of transcriptional coactivators.</text>
</comment>
<dbReference type="Gene3D" id="1.10.510.10">
    <property type="entry name" value="Transferase(Phosphotransferase) domain 1"/>
    <property type="match status" value="1"/>
</dbReference>
<evidence type="ECO:0000256" key="4">
    <source>
        <dbReference type="ARBA" id="ARBA00013948"/>
    </source>
</evidence>
<name>A0AB34FFP6_9HYPO</name>
<evidence type="ECO:0000256" key="2">
    <source>
        <dbReference type="ARBA" id="ARBA00011534"/>
    </source>
</evidence>
<comment type="catalytic activity">
    <reaction evidence="8">
        <text>L-threonyl-[protein] + ATP = O-phospho-L-threonyl-[protein] + ADP + H(+)</text>
        <dbReference type="Rhea" id="RHEA:46608"/>
        <dbReference type="Rhea" id="RHEA-COMP:11060"/>
        <dbReference type="Rhea" id="RHEA-COMP:11605"/>
        <dbReference type="ChEBI" id="CHEBI:15378"/>
        <dbReference type="ChEBI" id="CHEBI:30013"/>
        <dbReference type="ChEBI" id="CHEBI:30616"/>
        <dbReference type="ChEBI" id="CHEBI:61977"/>
        <dbReference type="ChEBI" id="CHEBI:456216"/>
        <dbReference type="EC" id="2.7.11.1"/>
    </reaction>
</comment>
<dbReference type="PROSITE" id="PS00109">
    <property type="entry name" value="PROTEIN_KINASE_TYR"/>
    <property type="match status" value="1"/>
</dbReference>
<comment type="subunit">
    <text evidence="2">Component of the EKC/KEOPS complex composed of at least BUD32, CGI121, GON7, KAE1 and PCC1; the whole complex dimerizes.</text>
</comment>
<evidence type="ECO:0000256" key="6">
    <source>
        <dbReference type="ARBA" id="ARBA00030980"/>
    </source>
</evidence>
<accession>A0AB34FFP6</accession>
<proteinExistence type="predicted"/>
<feature type="compositionally biased region" description="Basic and acidic residues" evidence="10">
    <location>
        <begin position="482"/>
        <end position="524"/>
    </location>
</feature>
<dbReference type="InterPro" id="IPR000719">
    <property type="entry name" value="Prot_kinase_dom"/>
</dbReference>
<evidence type="ECO:0000256" key="10">
    <source>
        <dbReference type="SAM" id="MobiDB-lite"/>
    </source>
</evidence>
<evidence type="ECO:0000256" key="5">
    <source>
        <dbReference type="ARBA" id="ARBA00019973"/>
    </source>
</evidence>
<dbReference type="EMBL" id="JAQHRD010000009">
    <property type="protein sequence ID" value="KAJ6438070.1"/>
    <property type="molecule type" value="Genomic_DNA"/>
</dbReference>